<dbReference type="AlphaFoldDB" id="A0A4P6K2L3"/>
<organism evidence="4 5">
    <name type="scientific">Ktedonosporobacter rubrisoli</name>
    <dbReference type="NCBI Taxonomy" id="2509675"/>
    <lineage>
        <taxon>Bacteria</taxon>
        <taxon>Bacillati</taxon>
        <taxon>Chloroflexota</taxon>
        <taxon>Ktedonobacteria</taxon>
        <taxon>Ktedonobacterales</taxon>
        <taxon>Ktedonosporobacteraceae</taxon>
        <taxon>Ktedonosporobacter</taxon>
    </lineage>
</organism>
<evidence type="ECO:0000313" key="4">
    <source>
        <dbReference type="EMBL" id="QBD82457.1"/>
    </source>
</evidence>
<evidence type="ECO:0000259" key="3">
    <source>
        <dbReference type="Pfam" id="PF04865"/>
    </source>
</evidence>
<protein>
    <recommendedName>
        <fullName evidence="3">Baseplate protein J-like barrel domain-containing protein</fullName>
    </recommendedName>
</protein>
<evidence type="ECO:0000256" key="2">
    <source>
        <dbReference type="SAM" id="Phobius"/>
    </source>
</evidence>
<feature type="domain" description="Baseplate protein J-like barrel" evidence="3">
    <location>
        <begin position="155"/>
        <end position="219"/>
    </location>
</feature>
<evidence type="ECO:0000313" key="5">
    <source>
        <dbReference type="Proteomes" id="UP000290365"/>
    </source>
</evidence>
<dbReference type="KEGG" id="kbs:EPA93_43370"/>
<name>A0A4P6K2L3_KTERU</name>
<keyword evidence="2" id="KW-1133">Transmembrane helix</keyword>
<feature type="transmembrane region" description="Helical" evidence="2">
    <location>
        <begin position="74"/>
        <end position="96"/>
    </location>
</feature>
<keyword evidence="2" id="KW-0472">Membrane</keyword>
<dbReference type="EMBL" id="CP035758">
    <property type="protein sequence ID" value="QBD82457.1"/>
    <property type="molecule type" value="Genomic_DNA"/>
</dbReference>
<dbReference type="Proteomes" id="UP000290365">
    <property type="component" value="Chromosome"/>
</dbReference>
<dbReference type="OrthoDB" id="137093at2"/>
<keyword evidence="5" id="KW-1185">Reference proteome</keyword>
<keyword evidence="2" id="KW-0812">Transmembrane</keyword>
<evidence type="ECO:0000256" key="1">
    <source>
        <dbReference type="SAM" id="MobiDB-lite"/>
    </source>
</evidence>
<feature type="compositionally biased region" description="Polar residues" evidence="1">
    <location>
        <begin position="51"/>
        <end position="65"/>
    </location>
</feature>
<gene>
    <name evidence="4" type="ORF">EPA93_43370</name>
</gene>
<dbReference type="Pfam" id="PF04865">
    <property type="entry name" value="Baseplate_J"/>
    <property type="match status" value="1"/>
</dbReference>
<reference evidence="4 5" key="1">
    <citation type="submission" date="2019-01" db="EMBL/GenBank/DDBJ databases">
        <title>Ktedonosporobacter rubrisoli SCAWS-G2.</title>
        <authorList>
            <person name="Huang Y."/>
            <person name="Yan B."/>
        </authorList>
    </citation>
    <scope>NUCLEOTIDE SEQUENCE [LARGE SCALE GENOMIC DNA]</scope>
    <source>
        <strain evidence="4 5">SCAWS-G2</strain>
    </source>
</reference>
<dbReference type="InterPro" id="IPR006949">
    <property type="entry name" value="Barrel_Baseplate_J-like"/>
</dbReference>
<proteinExistence type="predicted"/>
<dbReference type="RefSeq" id="WP_129893526.1">
    <property type="nucleotide sequence ID" value="NZ_CP035758.1"/>
</dbReference>
<feature type="region of interest" description="Disordered" evidence="1">
    <location>
        <begin position="24"/>
        <end position="65"/>
    </location>
</feature>
<sequence>MDEEISKALEEALNIVQEKAREQPTLALPFAQEPTEPQHSQELSAPDPQEPATTTQGESSPINSQSFPRTAHHWLWIASLAVGISSLTAITVWILFPLFRPMAIVTIIPIVTTIQTSATINVQGRALATVTLKQTRTFPTTGTGHQDAESAHGSVIFYNAAPSTQTIPAGTLLTGADGVQIVTEQDATIPAGNLATNGQITIPAQAVQPGPAGNIKAGDLYGPCCRVNVFVANGAFSGGHNPRMFPQVTQADLRSATTTLQAALMQSMIAALQVQLQSGEALASPTCHTTTNSDHQAGEEARQVTTAITATCTSLAYRTQDVDVQLRQRLSTLAQRLGDGYILSSDPQISIQMSRSAGTHLSIEAKGHVQLTYQFSQNQLETIKRTLAGMGKAQAIAWLTHQRGVQAVSIEIIGNHVTTMPQDSAIRCTILYAQA</sequence>
<accession>A0A4P6K2L3</accession>